<dbReference type="RefSeq" id="WP_381026142.1">
    <property type="nucleotide sequence ID" value="NZ_JBHSNY010000009.1"/>
</dbReference>
<protein>
    <submittedName>
        <fullName evidence="1">Uncharacterized protein</fullName>
    </submittedName>
</protein>
<accession>A0ABW0UVP2</accession>
<reference evidence="2" key="1">
    <citation type="journal article" date="2019" name="Int. J. Syst. Evol. Microbiol.">
        <title>The Global Catalogue of Microorganisms (GCM) 10K type strain sequencing project: providing services to taxonomists for standard genome sequencing and annotation.</title>
        <authorList>
            <consortium name="The Broad Institute Genomics Platform"/>
            <consortium name="The Broad Institute Genome Sequencing Center for Infectious Disease"/>
            <person name="Wu L."/>
            <person name="Ma J."/>
        </authorList>
    </citation>
    <scope>NUCLEOTIDE SEQUENCE [LARGE SCALE GENOMIC DNA]</scope>
    <source>
        <strain evidence="2">CGMCC 4.7248</strain>
    </source>
</reference>
<evidence type="ECO:0000313" key="2">
    <source>
        <dbReference type="Proteomes" id="UP001596154"/>
    </source>
</evidence>
<sequence length="78" mass="8282">MTGEKNPTPVVRLAQQAAEVTRPASPSLTGLSLFHVTEGRAMTGATTECQAALKKAEDQFDRGGRRRLTHGITSSGVM</sequence>
<gene>
    <name evidence="1" type="ORF">ACFPZJ_25835</name>
</gene>
<evidence type="ECO:0000313" key="1">
    <source>
        <dbReference type="EMBL" id="MFC5637163.1"/>
    </source>
</evidence>
<comment type="caution">
    <text evidence="1">The sequence shown here is derived from an EMBL/GenBank/DDBJ whole genome shotgun (WGS) entry which is preliminary data.</text>
</comment>
<name>A0ABW0UVP2_9ACTN</name>
<dbReference type="EMBL" id="JBHSNY010000009">
    <property type="protein sequence ID" value="MFC5637163.1"/>
    <property type="molecule type" value="Genomic_DNA"/>
</dbReference>
<organism evidence="1 2">
    <name type="scientific">Streptomyces bullii</name>
    <dbReference type="NCBI Taxonomy" id="349910"/>
    <lineage>
        <taxon>Bacteria</taxon>
        <taxon>Bacillati</taxon>
        <taxon>Actinomycetota</taxon>
        <taxon>Actinomycetes</taxon>
        <taxon>Kitasatosporales</taxon>
        <taxon>Streptomycetaceae</taxon>
        <taxon>Streptomyces</taxon>
    </lineage>
</organism>
<proteinExistence type="predicted"/>
<dbReference type="Proteomes" id="UP001596154">
    <property type="component" value="Unassembled WGS sequence"/>
</dbReference>
<keyword evidence="2" id="KW-1185">Reference proteome</keyword>